<comment type="caution">
    <text evidence="1">The sequence shown here is derived from an EMBL/GenBank/DDBJ whole genome shotgun (WGS) entry which is preliminary data.</text>
</comment>
<gene>
    <name evidence="1" type="ORF">Acr_18g0003430</name>
</gene>
<evidence type="ECO:0000313" key="1">
    <source>
        <dbReference type="EMBL" id="GFZ06173.1"/>
    </source>
</evidence>
<keyword evidence="2" id="KW-1185">Reference proteome</keyword>
<organism evidence="1 2">
    <name type="scientific">Actinidia rufa</name>
    <dbReference type="NCBI Taxonomy" id="165716"/>
    <lineage>
        <taxon>Eukaryota</taxon>
        <taxon>Viridiplantae</taxon>
        <taxon>Streptophyta</taxon>
        <taxon>Embryophyta</taxon>
        <taxon>Tracheophyta</taxon>
        <taxon>Spermatophyta</taxon>
        <taxon>Magnoliopsida</taxon>
        <taxon>eudicotyledons</taxon>
        <taxon>Gunneridae</taxon>
        <taxon>Pentapetalae</taxon>
        <taxon>asterids</taxon>
        <taxon>Ericales</taxon>
        <taxon>Actinidiaceae</taxon>
        <taxon>Actinidia</taxon>
    </lineage>
</organism>
<name>A0A7J0G5V4_9ERIC</name>
<accession>A0A7J0G5V4</accession>
<reference evidence="1 2" key="1">
    <citation type="submission" date="2019-07" db="EMBL/GenBank/DDBJ databases">
        <title>De Novo Assembly of kiwifruit Actinidia rufa.</title>
        <authorList>
            <person name="Sugita-Konishi S."/>
            <person name="Sato K."/>
            <person name="Mori E."/>
            <person name="Abe Y."/>
            <person name="Kisaki G."/>
            <person name="Hamano K."/>
            <person name="Suezawa K."/>
            <person name="Otani M."/>
            <person name="Fukuda T."/>
            <person name="Manabe T."/>
            <person name="Gomi K."/>
            <person name="Tabuchi M."/>
            <person name="Akimitsu K."/>
            <person name="Kataoka I."/>
        </authorList>
    </citation>
    <scope>NUCLEOTIDE SEQUENCE [LARGE SCALE GENOMIC DNA]</scope>
    <source>
        <strain evidence="2">cv. Fuchu</strain>
    </source>
</reference>
<dbReference type="EMBL" id="BJWL01000018">
    <property type="protein sequence ID" value="GFZ06173.1"/>
    <property type="molecule type" value="Genomic_DNA"/>
</dbReference>
<sequence length="82" mass="8696">MGSLCELSEWVGWYMHGCGGGASPKELQTTTLTPFIPAGALVIGRVANEGALPELLLHATLGSCTIMVLDVLRREVPSDFIP</sequence>
<dbReference type="Proteomes" id="UP000585474">
    <property type="component" value="Unassembled WGS sequence"/>
</dbReference>
<dbReference type="AlphaFoldDB" id="A0A7J0G5V4"/>
<proteinExistence type="predicted"/>
<protein>
    <submittedName>
        <fullName evidence="1">Uncharacterized protein</fullName>
    </submittedName>
</protein>
<evidence type="ECO:0000313" key="2">
    <source>
        <dbReference type="Proteomes" id="UP000585474"/>
    </source>
</evidence>